<dbReference type="InterPro" id="IPR026960">
    <property type="entry name" value="RVT-Znf"/>
</dbReference>
<dbReference type="InterPro" id="IPR044730">
    <property type="entry name" value="RNase_H-like_dom_plant"/>
</dbReference>
<dbReference type="InterPro" id="IPR002156">
    <property type="entry name" value="RNaseH_domain"/>
</dbReference>
<dbReference type="Proteomes" id="UP000594261">
    <property type="component" value="Unassembled WGS sequence"/>
</dbReference>
<feature type="domain" description="RNase H type-1" evidence="1">
    <location>
        <begin position="210"/>
        <end position="332"/>
    </location>
</feature>
<dbReference type="InterPro" id="IPR036397">
    <property type="entry name" value="RNaseH_sf"/>
</dbReference>
<dbReference type="GO" id="GO:0004523">
    <property type="term" value="F:RNA-DNA hybrid ribonuclease activity"/>
    <property type="evidence" value="ECO:0007669"/>
    <property type="project" value="InterPro"/>
</dbReference>
<dbReference type="CDD" id="cd06222">
    <property type="entry name" value="RNase_H_like"/>
    <property type="match status" value="1"/>
</dbReference>
<evidence type="ECO:0008006" key="5">
    <source>
        <dbReference type="Google" id="ProtNLM"/>
    </source>
</evidence>
<proteinExistence type="predicted"/>
<accession>A0A7N2RFA1</accession>
<name>A0A7N2RFA1_QUELO</name>
<dbReference type="PANTHER" id="PTHR47074">
    <property type="entry name" value="BNAC02G40300D PROTEIN"/>
    <property type="match status" value="1"/>
</dbReference>
<dbReference type="SUPFAM" id="SSF53098">
    <property type="entry name" value="Ribonuclease H-like"/>
    <property type="match status" value="1"/>
</dbReference>
<evidence type="ECO:0000259" key="1">
    <source>
        <dbReference type="Pfam" id="PF13456"/>
    </source>
</evidence>
<dbReference type="InterPro" id="IPR052929">
    <property type="entry name" value="RNase_H-like_EbsB-rel"/>
</dbReference>
<organism evidence="3 4">
    <name type="scientific">Quercus lobata</name>
    <name type="common">Valley oak</name>
    <dbReference type="NCBI Taxonomy" id="97700"/>
    <lineage>
        <taxon>Eukaryota</taxon>
        <taxon>Viridiplantae</taxon>
        <taxon>Streptophyta</taxon>
        <taxon>Embryophyta</taxon>
        <taxon>Tracheophyta</taxon>
        <taxon>Spermatophyta</taxon>
        <taxon>Magnoliopsida</taxon>
        <taxon>eudicotyledons</taxon>
        <taxon>Gunneridae</taxon>
        <taxon>Pentapetalae</taxon>
        <taxon>rosids</taxon>
        <taxon>fabids</taxon>
        <taxon>Fagales</taxon>
        <taxon>Fagaceae</taxon>
        <taxon>Quercus</taxon>
    </lineage>
</organism>
<dbReference type="Pfam" id="PF13966">
    <property type="entry name" value="zf-RVT"/>
    <property type="match status" value="1"/>
</dbReference>
<protein>
    <recommendedName>
        <fullName evidence="5">Reverse transcriptase zinc-binding domain-containing protein</fullName>
    </recommendedName>
</protein>
<dbReference type="GO" id="GO:0003676">
    <property type="term" value="F:nucleic acid binding"/>
    <property type="evidence" value="ECO:0007669"/>
    <property type="project" value="InterPro"/>
</dbReference>
<dbReference type="Pfam" id="PF13456">
    <property type="entry name" value="RVT_3"/>
    <property type="match status" value="1"/>
</dbReference>
<dbReference type="Gramene" id="QL93p0138_0008:mrna">
    <property type="protein sequence ID" value="QL93p0138_0008:mrna:CDS:1"/>
    <property type="gene ID" value="QL93p0138_0008"/>
</dbReference>
<evidence type="ECO:0000313" key="3">
    <source>
        <dbReference type="EnsemblPlants" id="QL93p0138_0008:mrna:CDS:1"/>
    </source>
</evidence>
<evidence type="ECO:0000313" key="4">
    <source>
        <dbReference type="Proteomes" id="UP000594261"/>
    </source>
</evidence>
<feature type="domain" description="Reverse transcriptase zinc-binding" evidence="2">
    <location>
        <begin position="39"/>
        <end position="107"/>
    </location>
</feature>
<dbReference type="InParanoid" id="A0A7N2RFA1"/>
<evidence type="ECO:0000259" key="2">
    <source>
        <dbReference type="Pfam" id="PF13966"/>
    </source>
</evidence>
<dbReference type="AlphaFoldDB" id="A0A7N2RFA1"/>
<dbReference type="EnsemblPlants" id="QL93p0138_0008:mrna">
    <property type="protein sequence ID" value="QL93p0138_0008:mrna:CDS:1"/>
    <property type="gene ID" value="QL93p0138_0008"/>
</dbReference>
<sequence>MMWLHTARGVYSVKSGYYVATQVLRGADWTESSRGVCGSKVWTMLWKLKVPNKIKVFGWRVCQNILPTRDNLVHRRIIDDDTCELCKSTSETVIHALWECGVARDVWASSLVKRQKCAGGQQDSMQLFEEMQGRLTREELELFLVQAWLIWSQRNRISHGGKLQSPTQLNKRAFDLLTEFRQAQEQLTIASRTSTVSRWCPPPNSRFKLNFDAAIFPDLKCSGIGAIIRNERGEVMGAMSAKEQQVLDSTEAEVLACRRALEFAIDIGFSELVIEGDSAQVLNSLRSTATNLSRLGHIFDDIQCLMAGLLWVEVKLVSRNANGAPHSLARYAKNIVEDVVWLEDSPPPALEALYVDSLQS</sequence>
<dbReference type="OMA" id="NIMEWCK"/>
<reference evidence="3" key="1">
    <citation type="submission" date="2021-01" db="UniProtKB">
        <authorList>
            <consortium name="EnsemblPlants"/>
        </authorList>
    </citation>
    <scope>IDENTIFICATION</scope>
</reference>
<keyword evidence="4" id="KW-1185">Reference proteome</keyword>
<dbReference type="InterPro" id="IPR012337">
    <property type="entry name" value="RNaseH-like_sf"/>
</dbReference>
<dbReference type="Gene3D" id="3.30.420.10">
    <property type="entry name" value="Ribonuclease H-like superfamily/Ribonuclease H"/>
    <property type="match status" value="1"/>
</dbReference>
<dbReference type="PANTHER" id="PTHR47074:SF48">
    <property type="entry name" value="POLYNUCLEOTIDYL TRANSFERASE, RIBONUCLEASE H-LIKE SUPERFAMILY PROTEIN"/>
    <property type="match status" value="1"/>
</dbReference>